<dbReference type="AlphaFoldDB" id="A0A6N7Y3R5"/>
<protein>
    <submittedName>
        <fullName evidence="1">Uncharacterized protein</fullName>
    </submittedName>
</protein>
<name>A0A6N7Y3R5_9FIRM</name>
<dbReference type="Proteomes" id="UP000469523">
    <property type="component" value="Unassembled WGS sequence"/>
</dbReference>
<dbReference type="RefSeq" id="WP_154442577.1">
    <property type="nucleotide sequence ID" value="NZ_VUNQ01000055.1"/>
</dbReference>
<sequence>MTIDLKEREKTMKNHYKIEVADGKYIIMQKDFYFSEMSNENQEYYTEYKTYKTLKGAIIAVKKAIIQHFPKDYFKNDELDKFVKVMI</sequence>
<reference evidence="1 2" key="1">
    <citation type="submission" date="2019-09" db="EMBL/GenBank/DDBJ databases">
        <title>In-depth cultivation of the pig gut microbiome towards novel bacterial diversity and tailored functional studies.</title>
        <authorList>
            <person name="Wylensek D."/>
            <person name="Hitch T.C.A."/>
            <person name="Clavel T."/>
        </authorList>
    </citation>
    <scope>NUCLEOTIDE SEQUENCE [LARGE SCALE GENOMIC DNA]</scope>
    <source>
        <strain evidence="1 2">WCA3-693-APC-4?</strain>
    </source>
</reference>
<gene>
    <name evidence="1" type="ORF">FYJ83_16730</name>
</gene>
<organism evidence="1 2">
    <name type="scientific">Tissierella pigra</name>
    <dbReference type="NCBI Taxonomy" id="2607614"/>
    <lineage>
        <taxon>Bacteria</taxon>
        <taxon>Bacillati</taxon>
        <taxon>Bacillota</taxon>
        <taxon>Tissierellia</taxon>
        <taxon>Tissierellales</taxon>
        <taxon>Tissierellaceae</taxon>
        <taxon>Tissierella</taxon>
    </lineage>
</organism>
<evidence type="ECO:0000313" key="2">
    <source>
        <dbReference type="Proteomes" id="UP000469523"/>
    </source>
</evidence>
<accession>A0A6N7Y3R5</accession>
<proteinExistence type="predicted"/>
<dbReference type="EMBL" id="VUNQ01000055">
    <property type="protein sequence ID" value="MSU03108.1"/>
    <property type="molecule type" value="Genomic_DNA"/>
</dbReference>
<evidence type="ECO:0000313" key="1">
    <source>
        <dbReference type="EMBL" id="MSU03108.1"/>
    </source>
</evidence>
<comment type="caution">
    <text evidence="1">The sequence shown here is derived from an EMBL/GenBank/DDBJ whole genome shotgun (WGS) entry which is preliminary data.</text>
</comment>
<keyword evidence="2" id="KW-1185">Reference proteome</keyword>